<keyword evidence="2" id="KW-1185">Reference proteome</keyword>
<accession>B7AQK5</accession>
<dbReference type="Pfam" id="PF08282">
    <property type="entry name" value="Hydrolase_3"/>
    <property type="match status" value="1"/>
</dbReference>
<dbReference type="PROSITE" id="PS01229">
    <property type="entry name" value="COF_2"/>
    <property type="match status" value="1"/>
</dbReference>
<dbReference type="Gene3D" id="3.40.50.1000">
    <property type="entry name" value="HAD superfamily/HAD-like"/>
    <property type="match status" value="1"/>
</dbReference>
<dbReference type="HOGENOM" id="CLU_044146_5_1_9"/>
<organism evidence="1 2">
    <name type="scientific">[Bacteroides] pectinophilus ATCC 43243</name>
    <dbReference type="NCBI Taxonomy" id="483218"/>
    <lineage>
        <taxon>Bacteria</taxon>
        <taxon>Bacillati</taxon>
        <taxon>Bacillota</taxon>
        <taxon>Clostridia</taxon>
        <taxon>Eubacteriales</taxon>
    </lineage>
</organism>
<dbReference type="InterPro" id="IPR036412">
    <property type="entry name" value="HAD-like_sf"/>
</dbReference>
<protein>
    <submittedName>
        <fullName evidence="1">Uncharacterized protein</fullName>
    </submittedName>
</protein>
<reference evidence="1 2" key="2">
    <citation type="submission" date="2008-11" db="EMBL/GenBank/DDBJ databases">
        <authorList>
            <person name="Fulton L."/>
            <person name="Clifton S."/>
            <person name="Fulton B."/>
            <person name="Xu J."/>
            <person name="Minx P."/>
            <person name="Pepin K.H."/>
            <person name="Johnson M."/>
            <person name="Bhonagiri V."/>
            <person name="Nash W.E."/>
            <person name="Mardis E.R."/>
            <person name="Wilson R.K."/>
        </authorList>
    </citation>
    <scope>NUCLEOTIDE SEQUENCE [LARGE SCALE GENOMIC DNA]</scope>
    <source>
        <strain evidence="1 2">ATCC 43243</strain>
    </source>
</reference>
<gene>
    <name evidence="1" type="ORF">BACPEC_00962</name>
</gene>
<dbReference type="Gene3D" id="3.30.1240.10">
    <property type="match status" value="1"/>
</dbReference>
<evidence type="ECO:0000313" key="1">
    <source>
        <dbReference type="EMBL" id="EEC57977.1"/>
    </source>
</evidence>
<dbReference type="NCBIfam" id="TIGR00099">
    <property type="entry name" value="Cof-subfamily"/>
    <property type="match status" value="1"/>
</dbReference>
<dbReference type="GO" id="GO:0000287">
    <property type="term" value="F:magnesium ion binding"/>
    <property type="evidence" value="ECO:0007669"/>
    <property type="project" value="TreeGrafter"/>
</dbReference>
<dbReference type="GO" id="GO:0016791">
    <property type="term" value="F:phosphatase activity"/>
    <property type="evidence" value="ECO:0007669"/>
    <property type="project" value="UniProtKB-ARBA"/>
</dbReference>
<dbReference type="AlphaFoldDB" id="B7AQK5"/>
<dbReference type="PANTHER" id="PTHR10000:SF53">
    <property type="entry name" value="5-AMINO-6-(5-PHOSPHO-D-RIBITYLAMINO)URACIL PHOSPHATASE YBJI-RELATED"/>
    <property type="match status" value="1"/>
</dbReference>
<proteinExistence type="predicted"/>
<dbReference type="InterPro" id="IPR023214">
    <property type="entry name" value="HAD_sf"/>
</dbReference>
<dbReference type="SFLD" id="SFLDS00003">
    <property type="entry name" value="Haloacid_Dehalogenase"/>
    <property type="match status" value="1"/>
</dbReference>
<dbReference type="GO" id="GO:0005829">
    <property type="term" value="C:cytosol"/>
    <property type="evidence" value="ECO:0007669"/>
    <property type="project" value="TreeGrafter"/>
</dbReference>
<dbReference type="PANTHER" id="PTHR10000">
    <property type="entry name" value="PHOSPHOSERINE PHOSPHATASE"/>
    <property type="match status" value="1"/>
</dbReference>
<dbReference type="NCBIfam" id="TIGR01484">
    <property type="entry name" value="HAD-SF-IIB"/>
    <property type="match status" value="1"/>
</dbReference>
<evidence type="ECO:0000313" key="2">
    <source>
        <dbReference type="Proteomes" id="UP000003136"/>
    </source>
</evidence>
<reference evidence="1 2" key="1">
    <citation type="submission" date="2008-11" db="EMBL/GenBank/DDBJ databases">
        <title>Draft genome sequence of Bacteroides pectinophilus (ATCC 43243).</title>
        <authorList>
            <person name="Sudarsanam P."/>
            <person name="Ley R."/>
            <person name="Guruge J."/>
            <person name="Turnbaugh P.J."/>
            <person name="Mahowald M."/>
            <person name="Liep D."/>
            <person name="Gordon J."/>
        </authorList>
    </citation>
    <scope>NUCLEOTIDE SEQUENCE [LARGE SCALE GENOMIC DNA]</scope>
    <source>
        <strain evidence="1 2">ATCC 43243</strain>
    </source>
</reference>
<dbReference type="STRING" id="483218.BACPEC_00962"/>
<dbReference type="InterPro" id="IPR000150">
    <property type="entry name" value="Cof"/>
</dbReference>
<dbReference type="eggNOG" id="COG0561">
    <property type="taxonomic scope" value="Bacteria"/>
</dbReference>
<comment type="caution">
    <text evidence="1">The sequence shown here is derived from an EMBL/GenBank/DDBJ whole genome shotgun (WGS) entry which is preliminary data.</text>
</comment>
<dbReference type="SUPFAM" id="SSF56784">
    <property type="entry name" value="HAD-like"/>
    <property type="match status" value="1"/>
</dbReference>
<dbReference type="SFLD" id="SFLDG01140">
    <property type="entry name" value="C2.B:_Phosphomannomutase_and_P"/>
    <property type="match status" value="1"/>
</dbReference>
<dbReference type="EMBL" id="ABVQ01000035">
    <property type="protein sequence ID" value="EEC57977.1"/>
    <property type="molecule type" value="Genomic_DNA"/>
</dbReference>
<dbReference type="Proteomes" id="UP000003136">
    <property type="component" value="Unassembled WGS sequence"/>
</dbReference>
<dbReference type="InterPro" id="IPR006379">
    <property type="entry name" value="HAD-SF_hydro_IIB"/>
</dbReference>
<name>B7AQK5_9FIRM</name>
<sequence length="259" mass="29074">MQMIKFIASDLDGTILQNKAQHVDDTTMQVIRQLVDKDMLFAPASGRQRESLKKLFAPVADKLVYISENGALVSYKDTIINKMPIERSLAMDMIADIDSIENCEVLASGEHYAYIRPKSELFLNRMTKVVNYETRIVKSFDEIDEDIIKVSVCDISGIDNSQKHFHDMWGDKASVAVSGDLFLDLTAKGVNKGVGIKKIQEYFGLSADECMAFGDNYNDIEMLESVTHSYAMENAVDEIKRHAANVTQSVESVIRKLCN</sequence>